<name>A0A4V3XGG1_9APHY</name>
<feature type="compositionally biased region" description="Polar residues" evidence="1">
    <location>
        <begin position="32"/>
        <end position="48"/>
    </location>
</feature>
<accession>A0A4V3XGG1</accession>
<comment type="caution">
    <text evidence="2">The sequence shown here is derived from an EMBL/GenBank/DDBJ whole genome shotgun (WGS) entry which is preliminary data.</text>
</comment>
<evidence type="ECO:0008006" key="4">
    <source>
        <dbReference type="Google" id="ProtNLM"/>
    </source>
</evidence>
<dbReference type="Proteomes" id="UP000308730">
    <property type="component" value="Unassembled WGS sequence"/>
</dbReference>
<sequence length="356" mass="39268">MELFGDVGGAGMEDGDVFHDQFHPFQGHGNGPIQNATPADTPLADTQPNMQYAPQTAYSVSHTFHAGFVANGQTPDTILVTPDHILFHAHTMYLSVTSQNGFNGLVDPAAAGPVTPGVPMIISVPEDAILFNVVIHTIYHLSCCEYNPPLDILLSAVNVLKRYGIHPQDVVVPTMPLYEHILLEAPRKPLDVFIVAAENRLEDLAVATSAHLHSLQLPDITDEMAERIGSLYLKRLIQLHVDRANDLKRALLDTPKTHLDTVDCGYVEQKNLERAWALAAANLLLTVQPGTSSLVVIFRTRELTMVCLDEDLPVSVLRSSLGSVERQLRCEDCKASLHARVRQIILQWTTMTRRTI</sequence>
<gene>
    <name evidence="2" type="ORF">EUX98_g8409</name>
</gene>
<dbReference type="OrthoDB" id="3265815at2759"/>
<proteinExistence type="predicted"/>
<dbReference type="AlphaFoldDB" id="A0A4V3XGG1"/>
<evidence type="ECO:0000313" key="3">
    <source>
        <dbReference type="Proteomes" id="UP000308730"/>
    </source>
</evidence>
<organism evidence="2 3">
    <name type="scientific">Antrodiella citrinella</name>
    <dbReference type="NCBI Taxonomy" id="2447956"/>
    <lineage>
        <taxon>Eukaryota</taxon>
        <taxon>Fungi</taxon>
        <taxon>Dikarya</taxon>
        <taxon>Basidiomycota</taxon>
        <taxon>Agaricomycotina</taxon>
        <taxon>Agaricomycetes</taxon>
        <taxon>Polyporales</taxon>
        <taxon>Steccherinaceae</taxon>
        <taxon>Antrodiella</taxon>
    </lineage>
</organism>
<protein>
    <recommendedName>
        <fullName evidence="4">BTB domain-containing protein</fullName>
    </recommendedName>
</protein>
<keyword evidence="3" id="KW-1185">Reference proteome</keyword>
<dbReference type="EMBL" id="SGPM01000455">
    <property type="protein sequence ID" value="THH21313.1"/>
    <property type="molecule type" value="Genomic_DNA"/>
</dbReference>
<evidence type="ECO:0000313" key="2">
    <source>
        <dbReference type="EMBL" id="THH21313.1"/>
    </source>
</evidence>
<reference evidence="2 3" key="1">
    <citation type="submission" date="2019-02" db="EMBL/GenBank/DDBJ databases">
        <title>Genome sequencing of the rare red list fungi Antrodiella citrinella (Flaviporus citrinellus).</title>
        <authorList>
            <person name="Buettner E."/>
            <person name="Kellner H."/>
        </authorList>
    </citation>
    <scope>NUCLEOTIDE SEQUENCE [LARGE SCALE GENOMIC DNA]</scope>
    <source>
        <strain evidence="2 3">DSM 108506</strain>
    </source>
</reference>
<evidence type="ECO:0000256" key="1">
    <source>
        <dbReference type="SAM" id="MobiDB-lite"/>
    </source>
</evidence>
<feature type="region of interest" description="Disordered" evidence="1">
    <location>
        <begin position="25"/>
        <end position="48"/>
    </location>
</feature>